<evidence type="ECO:0000313" key="3">
    <source>
        <dbReference type="Proteomes" id="UP000251088"/>
    </source>
</evidence>
<protein>
    <submittedName>
        <fullName evidence="1">Uncharacterized protein</fullName>
    </submittedName>
</protein>
<accession>A0A2X3ERX2</accession>
<evidence type="ECO:0000313" key="2">
    <source>
        <dbReference type="EMBL" id="STS80211.1"/>
    </source>
</evidence>
<name>A0A2X3ERX2_KLEPN</name>
<organism evidence="1 3">
    <name type="scientific">Klebsiella pneumoniae</name>
    <dbReference type="NCBI Taxonomy" id="573"/>
    <lineage>
        <taxon>Bacteria</taxon>
        <taxon>Pseudomonadati</taxon>
        <taxon>Pseudomonadota</taxon>
        <taxon>Gammaproteobacteria</taxon>
        <taxon>Enterobacterales</taxon>
        <taxon>Enterobacteriaceae</taxon>
        <taxon>Klebsiella/Raoultella group</taxon>
        <taxon>Klebsiella</taxon>
        <taxon>Klebsiella pneumoniae complex</taxon>
    </lineage>
</organism>
<dbReference type="AlphaFoldDB" id="A0A2X3ERX2"/>
<evidence type="ECO:0000313" key="1">
    <source>
        <dbReference type="EMBL" id="SQC39233.1"/>
    </source>
</evidence>
<dbReference type="EMBL" id="UGKQ01000007">
    <property type="protein sequence ID" value="STS80211.1"/>
    <property type="molecule type" value="Genomic_DNA"/>
</dbReference>
<reference evidence="3 4" key="1">
    <citation type="submission" date="2018-06" db="EMBL/GenBank/DDBJ databases">
        <authorList>
            <consortium name="Pathogen Informatics"/>
            <person name="Doyle S."/>
        </authorList>
    </citation>
    <scope>NUCLEOTIDE SEQUENCE [LARGE SCALE GENOMIC DNA]</scope>
    <source>
        <strain evidence="1 3">NCTC9128</strain>
        <strain evidence="2 4">NCTC9140</strain>
    </source>
</reference>
<dbReference type="EMBL" id="UAWN01000014">
    <property type="protein sequence ID" value="SQC39233.1"/>
    <property type="molecule type" value="Genomic_DNA"/>
</dbReference>
<proteinExistence type="predicted"/>
<gene>
    <name evidence="1" type="ORF">NCTC9128_05362</name>
    <name evidence="2" type="ORF">NCTC9140_01913</name>
</gene>
<dbReference type="Proteomes" id="UP000254938">
    <property type="component" value="Unassembled WGS sequence"/>
</dbReference>
<dbReference type="Proteomes" id="UP000251088">
    <property type="component" value="Unassembled WGS sequence"/>
</dbReference>
<sequence>MKGLRGAGEGAKTIRESGFQGFYLDFMVSTGDCEAGRKFRPSRPEA</sequence>
<evidence type="ECO:0000313" key="4">
    <source>
        <dbReference type="Proteomes" id="UP000254938"/>
    </source>
</evidence>